<keyword evidence="7" id="KW-0275">Fatty acid biosynthesis</keyword>
<gene>
    <name evidence="9" type="ORF">LCGC14_2545100</name>
</gene>
<dbReference type="HAMAP" id="MF_00101">
    <property type="entry name" value="AcpS"/>
    <property type="match status" value="1"/>
</dbReference>
<feature type="domain" description="4'-phosphopantetheinyl transferase" evidence="8">
    <location>
        <begin position="4"/>
        <end position="117"/>
    </location>
</feature>
<evidence type="ECO:0000256" key="1">
    <source>
        <dbReference type="ARBA" id="ARBA00022516"/>
    </source>
</evidence>
<accession>A0A0F9DHM1</accession>
<organism evidence="9">
    <name type="scientific">marine sediment metagenome</name>
    <dbReference type="NCBI Taxonomy" id="412755"/>
    <lineage>
        <taxon>unclassified sequences</taxon>
        <taxon>metagenomes</taxon>
        <taxon>ecological metagenomes</taxon>
    </lineage>
</organism>
<reference evidence="9" key="1">
    <citation type="journal article" date="2015" name="Nature">
        <title>Complex archaea that bridge the gap between prokaryotes and eukaryotes.</title>
        <authorList>
            <person name="Spang A."/>
            <person name="Saw J.H."/>
            <person name="Jorgensen S.L."/>
            <person name="Zaremba-Niedzwiedzka K."/>
            <person name="Martijn J."/>
            <person name="Lind A.E."/>
            <person name="van Eijk R."/>
            <person name="Schleper C."/>
            <person name="Guy L."/>
            <person name="Ettema T.J."/>
        </authorList>
    </citation>
    <scope>NUCLEOTIDE SEQUENCE</scope>
</reference>
<dbReference type="InterPro" id="IPR008278">
    <property type="entry name" value="4-PPantetheinyl_Trfase_dom"/>
</dbReference>
<dbReference type="Gene3D" id="3.90.470.20">
    <property type="entry name" value="4'-phosphopantetheinyl transferase domain"/>
    <property type="match status" value="1"/>
</dbReference>
<keyword evidence="1" id="KW-0444">Lipid biosynthesis</keyword>
<proteinExistence type="inferred from homology"/>
<dbReference type="NCBIfam" id="TIGR00556">
    <property type="entry name" value="pantethn_trn"/>
    <property type="match status" value="1"/>
</dbReference>
<evidence type="ECO:0000313" key="9">
    <source>
        <dbReference type="EMBL" id="KKL11508.1"/>
    </source>
</evidence>
<keyword evidence="4" id="KW-0276">Fatty acid metabolism</keyword>
<dbReference type="AlphaFoldDB" id="A0A0F9DHM1"/>
<dbReference type="InterPro" id="IPR037143">
    <property type="entry name" value="4-PPantetheinyl_Trfase_dom_sf"/>
</dbReference>
<evidence type="ECO:0000256" key="5">
    <source>
        <dbReference type="ARBA" id="ARBA00022842"/>
    </source>
</evidence>
<sequence length="124" mass="13716">MILGVGVDIVSNLRIEEAVQTFDAFLERIYTKDEIAYCYKRAKPYPSLAARFAAKEAMIKAIPSCETIPMTEIEVVVEDNGQPSIHPGKTLKEELDKVGATAIHLSISHEKTYSVAYVVIEKAS</sequence>
<evidence type="ECO:0000256" key="7">
    <source>
        <dbReference type="ARBA" id="ARBA00023160"/>
    </source>
</evidence>
<evidence type="ECO:0000259" key="8">
    <source>
        <dbReference type="Pfam" id="PF01648"/>
    </source>
</evidence>
<evidence type="ECO:0000256" key="3">
    <source>
        <dbReference type="ARBA" id="ARBA00022723"/>
    </source>
</evidence>
<dbReference type="Pfam" id="PF01648">
    <property type="entry name" value="ACPS"/>
    <property type="match status" value="1"/>
</dbReference>
<evidence type="ECO:0000256" key="6">
    <source>
        <dbReference type="ARBA" id="ARBA00023098"/>
    </source>
</evidence>
<protein>
    <recommendedName>
        <fullName evidence="8">4'-phosphopantetheinyl transferase domain-containing protein</fullName>
    </recommendedName>
</protein>
<comment type="caution">
    <text evidence="9">The sequence shown here is derived from an EMBL/GenBank/DDBJ whole genome shotgun (WGS) entry which is preliminary data.</text>
</comment>
<dbReference type="NCBIfam" id="TIGR00516">
    <property type="entry name" value="acpS"/>
    <property type="match status" value="1"/>
</dbReference>
<dbReference type="GO" id="GO:0008897">
    <property type="term" value="F:holo-[acyl-carrier-protein] synthase activity"/>
    <property type="evidence" value="ECO:0007669"/>
    <property type="project" value="InterPro"/>
</dbReference>
<dbReference type="GO" id="GO:0000287">
    <property type="term" value="F:magnesium ion binding"/>
    <property type="evidence" value="ECO:0007669"/>
    <property type="project" value="InterPro"/>
</dbReference>
<keyword evidence="5" id="KW-0460">Magnesium</keyword>
<dbReference type="SUPFAM" id="SSF56214">
    <property type="entry name" value="4'-phosphopantetheinyl transferase"/>
    <property type="match status" value="1"/>
</dbReference>
<evidence type="ECO:0000256" key="4">
    <source>
        <dbReference type="ARBA" id="ARBA00022832"/>
    </source>
</evidence>
<dbReference type="InterPro" id="IPR002582">
    <property type="entry name" value="ACPS"/>
</dbReference>
<name>A0A0F9DHM1_9ZZZZ</name>
<keyword evidence="3" id="KW-0479">Metal-binding</keyword>
<evidence type="ECO:0000256" key="2">
    <source>
        <dbReference type="ARBA" id="ARBA00022679"/>
    </source>
</evidence>
<keyword evidence="6" id="KW-0443">Lipid metabolism</keyword>
<dbReference type="InterPro" id="IPR004568">
    <property type="entry name" value="Ppantetheine-prot_Trfase_dom"/>
</dbReference>
<dbReference type="EMBL" id="LAZR01041624">
    <property type="protein sequence ID" value="KKL11508.1"/>
    <property type="molecule type" value="Genomic_DNA"/>
</dbReference>
<dbReference type="GO" id="GO:0006633">
    <property type="term" value="P:fatty acid biosynthetic process"/>
    <property type="evidence" value="ECO:0007669"/>
    <property type="project" value="UniProtKB-KW"/>
</dbReference>
<keyword evidence="2" id="KW-0808">Transferase</keyword>